<reference evidence="4 5" key="1">
    <citation type="journal article" date="2012" name="Genome Biol.">
        <title>Genome and low-iron response of an oceanic diatom adapted to chronic iron limitation.</title>
        <authorList>
            <person name="Lommer M."/>
            <person name="Specht M."/>
            <person name="Roy A.S."/>
            <person name="Kraemer L."/>
            <person name="Andreson R."/>
            <person name="Gutowska M.A."/>
            <person name="Wolf J."/>
            <person name="Bergner S.V."/>
            <person name="Schilhabel M.B."/>
            <person name="Klostermeier U.C."/>
            <person name="Beiko R.G."/>
            <person name="Rosenstiel P."/>
            <person name="Hippler M."/>
            <person name="Laroche J."/>
        </authorList>
    </citation>
    <scope>NUCLEOTIDE SEQUENCE [LARGE SCALE GENOMIC DNA]</scope>
    <source>
        <strain evidence="4 5">CCMP1005</strain>
    </source>
</reference>
<keyword evidence="5" id="KW-1185">Reference proteome</keyword>
<feature type="non-terminal residue" evidence="4">
    <location>
        <position position="474"/>
    </location>
</feature>
<evidence type="ECO:0000313" key="4">
    <source>
        <dbReference type="EMBL" id="EJK62251.1"/>
    </source>
</evidence>
<evidence type="ECO:0000256" key="2">
    <source>
        <dbReference type="SAM" id="MobiDB-lite"/>
    </source>
</evidence>
<proteinExistence type="predicted"/>
<accession>K0SMV2</accession>
<evidence type="ECO:0000256" key="1">
    <source>
        <dbReference type="SAM" id="Coils"/>
    </source>
</evidence>
<protein>
    <submittedName>
        <fullName evidence="4">Uncharacterized protein</fullName>
    </submittedName>
</protein>
<feature type="region of interest" description="Disordered" evidence="2">
    <location>
        <begin position="22"/>
        <end position="75"/>
    </location>
</feature>
<feature type="coiled-coil region" evidence="1">
    <location>
        <begin position="258"/>
        <end position="292"/>
    </location>
</feature>
<keyword evidence="1" id="KW-0175">Coiled coil</keyword>
<dbReference type="Proteomes" id="UP000266841">
    <property type="component" value="Unassembled WGS sequence"/>
</dbReference>
<keyword evidence="3" id="KW-0732">Signal</keyword>
<name>K0SMV2_THAOC</name>
<evidence type="ECO:0000313" key="5">
    <source>
        <dbReference type="Proteomes" id="UP000266841"/>
    </source>
</evidence>
<dbReference type="EMBL" id="AGNL01019010">
    <property type="protein sequence ID" value="EJK62251.1"/>
    <property type="molecule type" value="Genomic_DNA"/>
</dbReference>
<sequence length="474" mass="51310">MWNGVHLIEAVDLVLLNAVASSGPGRGRVGEGAEGRGGRRGRRPAEGRALGGRQLDADEARAGAEEVPPAPEEEPEELCPFLIHEYLQMRSISPSDAAATSRELTHLNPASSRLETSSEEVSLIALSRVNSCERAQQETSSAGRLPFDYPLRALAPGFCLVVDEARQGVAQLPQMMERKQWPTGDFMANVTLNQVGSLRVLACSLDNNERARRRFGQVLRMADDGSEKKPIMVSIKDMLLNSVKAVLAAMTARAGQVAQLESSEVQRLRSEIAQLRGRIQQLEGNHEVLRVAVVPATVFVVDLSRVDTSIVAHVASFLGESPELLNLALTCKSFGWPQPASSLNLSLVEGVACRAVCSRATDAEMSSLPAYTSGTATWMSILNRFEHLLDFDVLLANGRRLIEYKNGDPSVVCGCGTPFEMGDDPDFCRCTAVTSGYVMTSGVHCAQFNIFGMPRIGIVRPMPGLDADRYLDSG</sequence>
<feature type="compositionally biased region" description="Basic and acidic residues" evidence="2">
    <location>
        <begin position="55"/>
        <end position="64"/>
    </location>
</feature>
<gene>
    <name evidence="4" type="ORF">THAOC_17143</name>
</gene>
<organism evidence="4 5">
    <name type="scientific">Thalassiosira oceanica</name>
    <name type="common">Marine diatom</name>
    <dbReference type="NCBI Taxonomy" id="159749"/>
    <lineage>
        <taxon>Eukaryota</taxon>
        <taxon>Sar</taxon>
        <taxon>Stramenopiles</taxon>
        <taxon>Ochrophyta</taxon>
        <taxon>Bacillariophyta</taxon>
        <taxon>Coscinodiscophyceae</taxon>
        <taxon>Thalassiosirophycidae</taxon>
        <taxon>Thalassiosirales</taxon>
        <taxon>Thalassiosiraceae</taxon>
        <taxon>Thalassiosira</taxon>
    </lineage>
</organism>
<feature type="signal peptide" evidence="3">
    <location>
        <begin position="1"/>
        <end position="21"/>
    </location>
</feature>
<comment type="caution">
    <text evidence="4">The sequence shown here is derived from an EMBL/GenBank/DDBJ whole genome shotgun (WGS) entry which is preliminary data.</text>
</comment>
<feature type="compositionally biased region" description="Basic and acidic residues" evidence="2">
    <location>
        <begin position="28"/>
        <end position="37"/>
    </location>
</feature>
<evidence type="ECO:0000256" key="3">
    <source>
        <dbReference type="SAM" id="SignalP"/>
    </source>
</evidence>
<dbReference type="AlphaFoldDB" id="K0SMV2"/>
<feature type="chain" id="PRO_5003837319" evidence="3">
    <location>
        <begin position="22"/>
        <end position="474"/>
    </location>
</feature>